<feature type="region of interest" description="Disordered" evidence="1">
    <location>
        <begin position="684"/>
        <end position="739"/>
    </location>
</feature>
<dbReference type="AlphaFoldDB" id="A0A9P6B765"/>
<dbReference type="Proteomes" id="UP000886523">
    <property type="component" value="Unassembled WGS sequence"/>
</dbReference>
<feature type="region of interest" description="Disordered" evidence="1">
    <location>
        <begin position="755"/>
        <end position="805"/>
    </location>
</feature>
<organism evidence="3 4">
    <name type="scientific">Hydnum rufescens UP504</name>
    <dbReference type="NCBI Taxonomy" id="1448309"/>
    <lineage>
        <taxon>Eukaryota</taxon>
        <taxon>Fungi</taxon>
        <taxon>Dikarya</taxon>
        <taxon>Basidiomycota</taxon>
        <taxon>Agaricomycotina</taxon>
        <taxon>Agaricomycetes</taxon>
        <taxon>Cantharellales</taxon>
        <taxon>Hydnaceae</taxon>
        <taxon>Hydnum</taxon>
    </lineage>
</organism>
<comment type="caution">
    <text evidence="3">The sequence shown here is derived from an EMBL/GenBank/DDBJ whole genome shotgun (WGS) entry which is preliminary data.</text>
</comment>
<feature type="region of interest" description="Disordered" evidence="1">
    <location>
        <begin position="647"/>
        <end position="671"/>
    </location>
</feature>
<protein>
    <recommendedName>
        <fullName evidence="2">Meiotically up-regulated protein Msb1/Mug8 domain-containing protein</fullName>
    </recommendedName>
</protein>
<feature type="region of interest" description="Disordered" evidence="1">
    <location>
        <begin position="1"/>
        <end position="21"/>
    </location>
</feature>
<dbReference type="OrthoDB" id="3362494at2759"/>
<name>A0A9P6B765_9AGAM</name>
<keyword evidence="4" id="KW-1185">Reference proteome</keyword>
<feature type="region of interest" description="Disordered" evidence="1">
    <location>
        <begin position="859"/>
        <end position="878"/>
    </location>
</feature>
<reference evidence="3" key="1">
    <citation type="journal article" date="2020" name="Nat. Commun.">
        <title>Large-scale genome sequencing of mycorrhizal fungi provides insights into the early evolution of symbiotic traits.</title>
        <authorList>
            <person name="Miyauchi S."/>
            <person name="Kiss E."/>
            <person name="Kuo A."/>
            <person name="Drula E."/>
            <person name="Kohler A."/>
            <person name="Sanchez-Garcia M."/>
            <person name="Morin E."/>
            <person name="Andreopoulos B."/>
            <person name="Barry K.W."/>
            <person name="Bonito G."/>
            <person name="Buee M."/>
            <person name="Carver A."/>
            <person name="Chen C."/>
            <person name="Cichocki N."/>
            <person name="Clum A."/>
            <person name="Culley D."/>
            <person name="Crous P.W."/>
            <person name="Fauchery L."/>
            <person name="Girlanda M."/>
            <person name="Hayes R.D."/>
            <person name="Keri Z."/>
            <person name="LaButti K."/>
            <person name="Lipzen A."/>
            <person name="Lombard V."/>
            <person name="Magnuson J."/>
            <person name="Maillard F."/>
            <person name="Murat C."/>
            <person name="Nolan M."/>
            <person name="Ohm R.A."/>
            <person name="Pangilinan J."/>
            <person name="Pereira M.F."/>
            <person name="Perotto S."/>
            <person name="Peter M."/>
            <person name="Pfister S."/>
            <person name="Riley R."/>
            <person name="Sitrit Y."/>
            <person name="Stielow J.B."/>
            <person name="Szollosi G."/>
            <person name="Zifcakova L."/>
            <person name="Stursova M."/>
            <person name="Spatafora J.W."/>
            <person name="Tedersoo L."/>
            <person name="Vaario L.M."/>
            <person name="Yamada A."/>
            <person name="Yan M."/>
            <person name="Wang P."/>
            <person name="Xu J."/>
            <person name="Bruns T."/>
            <person name="Baldrian P."/>
            <person name="Vilgalys R."/>
            <person name="Dunand C."/>
            <person name="Henrissat B."/>
            <person name="Grigoriev I.V."/>
            <person name="Hibbett D."/>
            <person name="Nagy L.G."/>
            <person name="Martin F.M."/>
        </authorList>
    </citation>
    <scope>NUCLEOTIDE SEQUENCE</scope>
    <source>
        <strain evidence="3">UP504</strain>
    </source>
</reference>
<accession>A0A9P6B765</accession>
<evidence type="ECO:0000313" key="3">
    <source>
        <dbReference type="EMBL" id="KAF9518517.1"/>
    </source>
</evidence>
<evidence type="ECO:0000313" key="4">
    <source>
        <dbReference type="Proteomes" id="UP000886523"/>
    </source>
</evidence>
<dbReference type="InterPro" id="IPR008936">
    <property type="entry name" value="Rho_GTPase_activation_prot"/>
</dbReference>
<feature type="compositionally biased region" description="Basic and acidic residues" evidence="1">
    <location>
        <begin position="831"/>
        <end position="848"/>
    </location>
</feature>
<feature type="region of interest" description="Disordered" evidence="1">
    <location>
        <begin position="405"/>
        <end position="424"/>
    </location>
</feature>
<dbReference type="PANTHER" id="PTHR28093">
    <property type="entry name" value="MORPHOGENESIS-RELATED PROTEIN MSB1"/>
    <property type="match status" value="1"/>
</dbReference>
<feature type="region of interest" description="Disordered" evidence="1">
    <location>
        <begin position="499"/>
        <end position="523"/>
    </location>
</feature>
<feature type="compositionally biased region" description="Polar residues" evidence="1">
    <location>
        <begin position="685"/>
        <end position="706"/>
    </location>
</feature>
<feature type="compositionally biased region" description="Basic and acidic residues" evidence="1">
    <location>
        <begin position="768"/>
        <end position="782"/>
    </location>
</feature>
<feature type="compositionally biased region" description="Polar residues" evidence="1">
    <location>
        <begin position="405"/>
        <end position="423"/>
    </location>
</feature>
<proteinExistence type="predicted"/>
<feature type="region of interest" description="Disordered" evidence="1">
    <location>
        <begin position="960"/>
        <end position="992"/>
    </location>
</feature>
<dbReference type="SUPFAM" id="SSF48350">
    <property type="entry name" value="GTPase activation domain, GAP"/>
    <property type="match status" value="1"/>
</dbReference>
<dbReference type="PANTHER" id="PTHR28093:SF1">
    <property type="entry name" value="MORPHOGENESIS-RELATED PROTEIN MSB1"/>
    <property type="match status" value="1"/>
</dbReference>
<feature type="compositionally biased region" description="Pro residues" evidence="1">
    <location>
        <begin position="717"/>
        <end position="729"/>
    </location>
</feature>
<dbReference type="EMBL" id="MU128924">
    <property type="protein sequence ID" value="KAF9518517.1"/>
    <property type="molecule type" value="Genomic_DNA"/>
</dbReference>
<dbReference type="Gene3D" id="1.10.555.10">
    <property type="entry name" value="Rho GTPase activation protein"/>
    <property type="match status" value="1"/>
</dbReference>
<feature type="domain" description="Meiotically up-regulated protein Msb1/Mug8" evidence="2">
    <location>
        <begin position="90"/>
        <end position="315"/>
    </location>
</feature>
<dbReference type="Pfam" id="PF08101">
    <property type="entry name" value="Msb1-Mug8_dom"/>
    <property type="match status" value="1"/>
</dbReference>
<evidence type="ECO:0000259" key="2">
    <source>
        <dbReference type="Pfam" id="PF08101"/>
    </source>
</evidence>
<feature type="compositionally biased region" description="Low complexity" evidence="1">
    <location>
        <begin position="1"/>
        <end position="13"/>
    </location>
</feature>
<dbReference type="InterPro" id="IPR037508">
    <property type="entry name" value="Msb1/Mug8"/>
</dbReference>
<feature type="region of interest" description="Disordered" evidence="1">
    <location>
        <begin position="822"/>
        <end position="848"/>
    </location>
</feature>
<gene>
    <name evidence="3" type="ORF">BS47DRAFT_1379808</name>
</gene>
<dbReference type="InterPro" id="IPR012965">
    <property type="entry name" value="Msb1/Mug8_dom"/>
</dbReference>
<evidence type="ECO:0000256" key="1">
    <source>
        <dbReference type="SAM" id="MobiDB-lite"/>
    </source>
</evidence>
<sequence length="1107" mass="123827">MPSIFSRSKTSSSTLNLQRTRTPDEFGRVHVAAGSRTATTLLPPSKEKGAPLPALPDGSFLPLLIPRKKQSTLHEYGYIGSENEVFLGLEEVTRLVDVVSRALSSRGVTTPFLFSTQALDVSSSHVRSLVRSFLATCDPSSSSRWSNARTNPPHAIADAKWREEHVLKWGLARLARVTSGFELRGFLDFSDYLAWRIQEEENNYPPNHFLTIFNLIQPQTHSLFKSLFTLFSRFCAYSSSSGLTPQTLATHFGPLIFGLGAPSLPFGPTYSLYLRSVYATEHLLLSSIVNQDYDARHGVELPTRLKNWIRGYPNMIPKHQADMEKNRPGVRTFRVASVRRNVRLYSSDLVHTATIWAGEGHLERRKEWTRVVPIPHGEYSQPKYTDDFKKRLDLPTSFEPKMYNDLTSSLRPSESTSNFSLNPPYSYRNPLDDIIARSHPELTPHSTLTTPITNEDRFRISLICSGFDLGESARRSARSSQKRETISWNDFSLSGFERASQSSSQDSHSSERAGTPIPPSSSDRLSDALKFSVPVDSPSSWSEHTSDLTRKLRKQQKVLPPFGWDTSPVAGREWIVEEGMIQTCSGWVDWAEGTFREANWALRDGGDPRTSSQWFLFEEFVPREYREQLQNPKKKSTLFSSLSKQKAWKPAPTLNGQPYTGRPRSPNPKDFEFDAMLRHSESKTKIISLSSPPATAAGGTSHSRTQAIGFRDLQPSPVFPVEPYRPPIPRATSHPKSVAPVSALTPLARLRVGKPRPMAAEWDSTLEFETRTESDTSIDSHDGNIPSPTLKKDSRGRPVHQRQRSKDDAWVDILILESNGKNASGEQRLAVQREARKSRSKSDPEQARAEIQRAMETGGSFISGMSGEPENEKEPATPAPFSLGYHPSYAEEEEEVMRIPRVIPPAIHIRSPTRNQRVMMHYVRKVFIPDISRTTILKKMKNQPWGMIMSPPEYDDEVPFPSPATSSRGELTPRATTRMALPSPPSLPRNLGSTEPPKAGVSNLIQIFQQKEEAAVTLPPPNPEIRPSRLPVSVKPPASALEISAPLELFQPRPSGIPIPSESADATLTIPEMLPPLPELQPRVPSPARYVHGAPLHNVLEDDEDEE</sequence>